<organism evidence="1 2">
    <name type="scientific">Paraclostridium sordellii</name>
    <name type="common">Clostridium sordellii</name>
    <dbReference type="NCBI Taxonomy" id="1505"/>
    <lineage>
        <taxon>Bacteria</taxon>
        <taxon>Bacillati</taxon>
        <taxon>Bacillota</taxon>
        <taxon>Clostridia</taxon>
        <taxon>Peptostreptococcales</taxon>
        <taxon>Peptostreptococcaceae</taxon>
        <taxon>Paraclostridium</taxon>
    </lineage>
</organism>
<evidence type="ECO:0000313" key="1">
    <source>
        <dbReference type="EMBL" id="CEQ03005.1"/>
    </source>
</evidence>
<name>A0A0C7R2C4_PARSO</name>
<proteinExistence type="predicted"/>
<protein>
    <submittedName>
        <fullName evidence="1">Uncharacterized protein</fullName>
    </submittedName>
</protein>
<sequence>MDYDNFYIQNVGLIWEIIKLYEGEIFKTKTGVPFTYKAYTDYIIINETNQTIKKEYFKLACRFMPDLELKNIQKITRGPQYIYAILTSNKIKSNIESLEGSN</sequence>
<dbReference type="AlphaFoldDB" id="A0A0C7R2C4"/>
<dbReference type="RefSeq" id="WP_055338948.1">
    <property type="nucleotide sequence ID" value="NZ_CDNI01000003.1"/>
</dbReference>
<dbReference type="Proteomes" id="UP000049127">
    <property type="component" value="Unassembled WGS sequence"/>
</dbReference>
<reference evidence="1 2" key="1">
    <citation type="submission" date="2015-01" db="EMBL/GenBank/DDBJ databases">
        <authorList>
            <person name="Aslett A.Martin."/>
            <person name="De Silva Nishadi"/>
        </authorList>
    </citation>
    <scope>NUCLEOTIDE SEQUENCE [LARGE SCALE GENOMIC DNA]</scope>
    <source>
        <strain evidence="1 2">R28058</strain>
    </source>
</reference>
<dbReference type="OrthoDB" id="9795921at2"/>
<evidence type="ECO:0000313" key="2">
    <source>
        <dbReference type="Proteomes" id="UP000049127"/>
    </source>
</evidence>
<accession>A0A0C7R2C4</accession>
<dbReference type="EMBL" id="CEKZ01000003">
    <property type="protein sequence ID" value="CEQ03005.1"/>
    <property type="molecule type" value="Genomic_DNA"/>
</dbReference>
<gene>
    <name evidence="1" type="ORF">R28058_07381</name>
</gene>